<dbReference type="SUPFAM" id="SSF56784">
    <property type="entry name" value="HAD-like"/>
    <property type="match status" value="1"/>
</dbReference>
<dbReference type="AlphaFoldDB" id="A0AAN9T6L7"/>
<dbReference type="Proteomes" id="UP001367676">
    <property type="component" value="Unassembled WGS sequence"/>
</dbReference>
<feature type="binding site" evidence="6">
    <location>
        <position position="204"/>
    </location>
    <ligand>
        <name>Mg(2+)</name>
        <dbReference type="ChEBI" id="CHEBI:18420"/>
    </ligand>
</feature>
<keyword evidence="6" id="KW-0963">Cytoplasm</keyword>
<organism evidence="7 8">
    <name type="scientific">Parthenolecanium corni</name>
    <dbReference type="NCBI Taxonomy" id="536013"/>
    <lineage>
        <taxon>Eukaryota</taxon>
        <taxon>Metazoa</taxon>
        <taxon>Ecdysozoa</taxon>
        <taxon>Arthropoda</taxon>
        <taxon>Hexapoda</taxon>
        <taxon>Insecta</taxon>
        <taxon>Pterygota</taxon>
        <taxon>Neoptera</taxon>
        <taxon>Paraneoptera</taxon>
        <taxon>Hemiptera</taxon>
        <taxon>Sternorrhyncha</taxon>
        <taxon>Coccoidea</taxon>
        <taxon>Coccidae</taxon>
        <taxon>Parthenolecanium</taxon>
    </lineage>
</organism>
<comment type="pathway">
    <text evidence="6">Amino-acid biosynthesis; L-methionine biosynthesis via salvage pathway; L-methionine from S-methyl-5-thio-alpha-D-ribose 1-phosphate: step 4/6.</text>
</comment>
<dbReference type="GO" id="GO:0019509">
    <property type="term" value="P:L-methionine salvage from methylthioadenosine"/>
    <property type="evidence" value="ECO:0007669"/>
    <property type="project" value="UniProtKB-UniRule"/>
</dbReference>
<comment type="function">
    <text evidence="6">Bifunctional enzyme that catalyzes the enolization of 2,3-diketo-5-methylthiopentyl-1-phosphate (DK-MTP-1-P) into the intermediate 2-hydroxy-3-keto-5-methylthiopentenyl-1-phosphate (HK-MTPenyl-1-P), which is then dephosphorylated to form the acireductone 1,2-dihydroxy-3-keto-5-methylthiopentene (DHK-MTPene).</text>
</comment>
<dbReference type="HAMAP" id="MF_03117">
    <property type="entry name" value="Salvage_MtnC_euk"/>
    <property type="match status" value="1"/>
</dbReference>
<comment type="cofactor">
    <cofactor evidence="6">
        <name>Mg(2+)</name>
        <dbReference type="ChEBI" id="CHEBI:18420"/>
    </cofactor>
    <text evidence="6">Binds 1 Mg(2+) ion per subunit.</text>
</comment>
<comment type="subunit">
    <text evidence="6">Monomer.</text>
</comment>
<dbReference type="SFLD" id="SFLDS00003">
    <property type="entry name" value="Haloacid_Dehalogenase"/>
    <property type="match status" value="1"/>
</dbReference>
<evidence type="ECO:0000256" key="6">
    <source>
        <dbReference type="HAMAP-Rule" id="MF_03117"/>
    </source>
</evidence>
<dbReference type="Gene3D" id="3.40.50.1000">
    <property type="entry name" value="HAD superfamily/HAD-like"/>
    <property type="match status" value="1"/>
</dbReference>
<dbReference type="EC" id="3.1.3.77" evidence="6"/>
<comment type="catalytic activity">
    <reaction evidence="6">
        <text>5-methylsulfanyl-2,3-dioxopentyl phosphate + H2O = 1,2-dihydroxy-5-(methylsulfanyl)pent-1-en-3-one + phosphate</text>
        <dbReference type="Rhea" id="RHEA:21700"/>
        <dbReference type="ChEBI" id="CHEBI:15377"/>
        <dbReference type="ChEBI" id="CHEBI:43474"/>
        <dbReference type="ChEBI" id="CHEBI:49252"/>
        <dbReference type="ChEBI" id="CHEBI:58828"/>
        <dbReference type="EC" id="3.1.3.77"/>
    </reaction>
</comment>
<dbReference type="InterPro" id="IPR036412">
    <property type="entry name" value="HAD-like_sf"/>
</dbReference>
<comment type="pathway">
    <text evidence="6">Amino-acid biosynthesis; L-methionine biosynthesis via salvage pathway; L-methionine from S-methyl-5-thio-alpha-D-ribose 1-phosphate: step 3/6.</text>
</comment>
<dbReference type="NCBIfam" id="TIGR01549">
    <property type="entry name" value="HAD-SF-IA-v1"/>
    <property type="match status" value="1"/>
</dbReference>
<keyword evidence="8" id="KW-1185">Reference proteome</keyword>
<keyword evidence="3 6" id="KW-0378">Hydrolase</keyword>
<dbReference type="SFLD" id="SFLDF00044">
    <property type="entry name" value="enolase-phosphatase"/>
    <property type="match status" value="1"/>
</dbReference>
<dbReference type="GO" id="GO:0000287">
    <property type="term" value="F:magnesium ion binding"/>
    <property type="evidence" value="ECO:0007669"/>
    <property type="project" value="UniProtKB-UniRule"/>
</dbReference>
<accession>A0AAN9T6L7</accession>
<evidence type="ECO:0000256" key="4">
    <source>
        <dbReference type="ARBA" id="ARBA00022842"/>
    </source>
</evidence>
<dbReference type="PANTHER" id="PTHR20371">
    <property type="entry name" value="ENOLASE-PHOSPHATASE E1"/>
    <property type="match status" value="1"/>
</dbReference>
<dbReference type="InterPro" id="IPR023943">
    <property type="entry name" value="Enolase-ppase_E1"/>
</dbReference>
<dbReference type="CDD" id="cd01629">
    <property type="entry name" value="HAD_EP"/>
    <property type="match status" value="1"/>
</dbReference>
<dbReference type="GO" id="GO:0043874">
    <property type="term" value="F:acireductone synthase activity"/>
    <property type="evidence" value="ECO:0007669"/>
    <property type="project" value="UniProtKB-EC"/>
</dbReference>
<dbReference type="GO" id="GO:0005634">
    <property type="term" value="C:nucleus"/>
    <property type="evidence" value="ECO:0007669"/>
    <property type="project" value="UniProtKB-SubCell"/>
</dbReference>
<evidence type="ECO:0000313" key="8">
    <source>
        <dbReference type="Proteomes" id="UP001367676"/>
    </source>
</evidence>
<evidence type="ECO:0000256" key="2">
    <source>
        <dbReference type="ARBA" id="ARBA00022723"/>
    </source>
</evidence>
<protein>
    <recommendedName>
        <fullName evidence="6">Enolase-phosphatase E1</fullName>
        <ecNumber evidence="6">3.1.3.77</ecNumber>
    </recommendedName>
    <alternativeName>
        <fullName evidence="6">2,3-diketo-5-methylthio-1-phosphopentane phosphatase</fullName>
    </alternativeName>
</protein>
<feature type="binding site" evidence="6">
    <location>
        <position position="179"/>
    </location>
    <ligand>
        <name>substrate</name>
    </ligand>
</feature>
<comment type="subcellular location">
    <subcellularLocation>
        <location evidence="6">Cytoplasm</location>
    </subcellularLocation>
    <subcellularLocation>
        <location evidence="6">Nucleus</location>
    </subcellularLocation>
</comment>
<evidence type="ECO:0000313" key="7">
    <source>
        <dbReference type="EMBL" id="KAK7573500.1"/>
    </source>
</evidence>
<proteinExistence type="inferred from homology"/>
<comment type="similarity">
    <text evidence="6">Belongs to the HAD-like hydrolase superfamily. MasA/MtnC family.</text>
</comment>
<dbReference type="InterPro" id="IPR023214">
    <property type="entry name" value="HAD_sf"/>
</dbReference>
<gene>
    <name evidence="7" type="ORF">V9T40_010691</name>
</gene>
<dbReference type="InterPro" id="IPR027511">
    <property type="entry name" value="ENOPH1_eukaryotes"/>
</dbReference>
<keyword evidence="5 6" id="KW-0486">Methionine biosynthesis</keyword>
<feature type="binding site" evidence="6">
    <location>
        <position position="18"/>
    </location>
    <ligand>
        <name>Mg(2+)</name>
        <dbReference type="ChEBI" id="CHEBI:18420"/>
    </ligand>
</feature>
<name>A0AAN9T6L7_9HEMI</name>
<dbReference type="Gene3D" id="1.10.720.60">
    <property type="match status" value="1"/>
</dbReference>
<keyword evidence="1 6" id="KW-0028">Amino-acid biosynthesis</keyword>
<dbReference type="NCBIfam" id="TIGR01691">
    <property type="entry name" value="enolase-ppase"/>
    <property type="match status" value="1"/>
</dbReference>
<dbReference type="Pfam" id="PF00702">
    <property type="entry name" value="Hydrolase"/>
    <property type="match status" value="1"/>
</dbReference>
<dbReference type="GO" id="GO:0005737">
    <property type="term" value="C:cytoplasm"/>
    <property type="evidence" value="ECO:0007669"/>
    <property type="project" value="UniProtKB-SubCell"/>
</dbReference>
<keyword evidence="4 6" id="KW-0460">Magnesium</keyword>
<evidence type="ECO:0000256" key="1">
    <source>
        <dbReference type="ARBA" id="ARBA00022605"/>
    </source>
</evidence>
<keyword evidence="6" id="KW-0539">Nucleus</keyword>
<keyword evidence="2 6" id="KW-0479">Metal-binding</keyword>
<dbReference type="FunFam" id="3.40.50.1000:FF:000079">
    <property type="entry name" value="Enolase-phosphatase E1"/>
    <property type="match status" value="1"/>
</dbReference>
<evidence type="ECO:0000256" key="5">
    <source>
        <dbReference type="ARBA" id="ARBA00023167"/>
    </source>
</evidence>
<feature type="binding site" evidence="6">
    <location>
        <begin position="145"/>
        <end position="146"/>
    </location>
    <ligand>
        <name>substrate</name>
    </ligand>
</feature>
<dbReference type="SFLD" id="SFLDG01129">
    <property type="entry name" value="C1.5:_HAD__Beta-PGM__Phosphata"/>
    <property type="match status" value="1"/>
</dbReference>
<dbReference type="SFLD" id="SFLDG01133">
    <property type="entry name" value="C1.5.4:_Enolase-phosphatase_Li"/>
    <property type="match status" value="1"/>
</dbReference>
<evidence type="ECO:0000256" key="3">
    <source>
        <dbReference type="ARBA" id="ARBA00022801"/>
    </source>
</evidence>
<dbReference type="EMBL" id="JBBCAQ010000037">
    <property type="protein sequence ID" value="KAK7573500.1"/>
    <property type="molecule type" value="Genomic_DNA"/>
</dbReference>
<reference evidence="7 8" key="1">
    <citation type="submission" date="2024-03" db="EMBL/GenBank/DDBJ databases">
        <title>Adaptation during the transition from Ophiocordyceps entomopathogen to insect associate is accompanied by gene loss and intensified selection.</title>
        <authorList>
            <person name="Ward C.M."/>
            <person name="Onetto C.A."/>
            <person name="Borneman A.R."/>
        </authorList>
    </citation>
    <scope>NUCLEOTIDE SEQUENCE [LARGE SCALE GENOMIC DNA]</scope>
    <source>
        <strain evidence="7">AWRI1</strain>
        <tissue evidence="7">Single Adult Female</tissue>
    </source>
</reference>
<dbReference type="PANTHER" id="PTHR20371:SF1">
    <property type="entry name" value="ENOLASE-PHOSPHATASE E1"/>
    <property type="match status" value="1"/>
</dbReference>
<sequence>MAAESLTFSQNHVLLDIEGTTTSISFVKDVLFPYYRENLNHYVDSHWNELEFQSDLALLKDQCALDIANNEPGVVPIDESNKNSVIQNILWQMNSNRKTPALKNLEGHMYRSGVEANELKGHVYDDVKPALARWKEKGKKLFIYSSGSVEAQKLLFGYSDFGNMLDLFDGHFDTTVGLKVEPSSYENIARTIGCSPSDVLFLTDVVKEAEAASKAGCRVIISIRPGNALLTEEEKLKFDCIQSFSQLSPIS</sequence>
<comment type="caution">
    <text evidence="7">The sequence shown here is derived from an EMBL/GenBank/DDBJ whole genome shotgun (WGS) entry which is preliminary data.</text>
</comment>
<dbReference type="InterPro" id="IPR006439">
    <property type="entry name" value="HAD-SF_hydro_IA"/>
</dbReference>
<feature type="binding site" evidence="6">
    <location>
        <position position="16"/>
    </location>
    <ligand>
        <name>Mg(2+)</name>
        <dbReference type="ChEBI" id="CHEBI:18420"/>
    </ligand>
</feature>